<organism evidence="1 2">
    <name type="scientific">Stentor coeruleus</name>
    <dbReference type="NCBI Taxonomy" id="5963"/>
    <lineage>
        <taxon>Eukaryota</taxon>
        <taxon>Sar</taxon>
        <taxon>Alveolata</taxon>
        <taxon>Ciliophora</taxon>
        <taxon>Postciliodesmatophora</taxon>
        <taxon>Heterotrichea</taxon>
        <taxon>Heterotrichida</taxon>
        <taxon>Stentoridae</taxon>
        <taxon>Stentor</taxon>
    </lineage>
</organism>
<keyword evidence="2" id="KW-1185">Reference proteome</keyword>
<dbReference type="PANTHER" id="PTHR40682">
    <property type="entry name" value="F5/8 TYPE C DOMAIN CONTAINING PROTEIN"/>
    <property type="match status" value="1"/>
</dbReference>
<evidence type="ECO:0000313" key="1">
    <source>
        <dbReference type="EMBL" id="OMJ81126.1"/>
    </source>
</evidence>
<dbReference type="Gene3D" id="2.60.120.260">
    <property type="entry name" value="Galactose-binding domain-like"/>
    <property type="match status" value="1"/>
</dbReference>
<proteinExistence type="predicted"/>
<dbReference type="Proteomes" id="UP000187209">
    <property type="component" value="Unassembled WGS sequence"/>
</dbReference>
<protein>
    <recommendedName>
        <fullName evidence="3">F5/8 type C domain-containing protein</fullName>
    </recommendedName>
</protein>
<gene>
    <name evidence="1" type="ORF">SteCoe_18489</name>
</gene>
<evidence type="ECO:0000313" key="2">
    <source>
        <dbReference type="Proteomes" id="UP000187209"/>
    </source>
</evidence>
<name>A0A1R2BWL5_9CILI</name>
<evidence type="ECO:0008006" key="3">
    <source>
        <dbReference type="Google" id="ProtNLM"/>
    </source>
</evidence>
<dbReference type="OrthoDB" id="313433at2759"/>
<dbReference type="AlphaFoldDB" id="A0A1R2BWL5"/>
<accession>A0A1R2BWL5</accession>
<dbReference type="SUPFAM" id="SSF49785">
    <property type="entry name" value="Galactose-binding domain-like"/>
    <property type="match status" value="1"/>
</dbReference>
<dbReference type="InterPro" id="IPR008979">
    <property type="entry name" value="Galactose-bd-like_sf"/>
</dbReference>
<dbReference type="EMBL" id="MPUH01000393">
    <property type="protein sequence ID" value="OMJ81126.1"/>
    <property type="molecule type" value="Genomic_DNA"/>
</dbReference>
<dbReference type="PANTHER" id="PTHR40682:SF1">
    <property type="entry name" value="CHROMOSOME UNDETERMINED SCAFFOLD_48, WHOLE GENOME SHOTGUN SEQUENCE"/>
    <property type="match status" value="1"/>
</dbReference>
<reference evidence="1 2" key="1">
    <citation type="submission" date="2016-11" db="EMBL/GenBank/DDBJ databases">
        <title>The macronuclear genome of Stentor coeruleus: a giant cell with tiny introns.</title>
        <authorList>
            <person name="Slabodnick M."/>
            <person name="Ruby J.G."/>
            <person name="Reiff S.B."/>
            <person name="Swart E.C."/>
            <person name="Gosai S."/>
            <person name="Prabakaran S."/>
            <person name="Witkowska E."/>
            <person name="Larue G.E."/>
            <person name="Fisher S."/>
            <person name="Freeman R.M."/>
            <person name="Gunawardena J."/>
            <person name="Chu W."/>
            <person name="Stover N.A."/>
            <person name="Gregory B.D."/>
            <person name="Nowacki M."/>
            <person name="Derisi J."/>
            <person name="Roy S.W."/>
            <person name="Marshall W.F."/>
            <person name="Sood P."/>
        </authorList>
    </citation>
    <scope>NUCLEOTIDE SEQUENCE [LARGE SCALE GENOMIC DNA]</scope>
    <source>
        <strain evidence="1">WM001</strain>
    </source>
</reference>
<sequence length="369" mass="42397">MSNYINALDESNGASILHCSSEAKGCSAANILNSNEKRLWLTSSGLPQEAIINISNSKSQLNLSVFGWYCWHSYKSNPCQIELYTSSESNSWTKWASFQGKPRSGYNFYQIDPILPSTNYIKILILSTHGASNTYINQVFLLETMPSPDLLNNSRDSIDQYSADIEKSVDKLSTPLRFSPDEGSRISNFPSPEFMPRQYEVKKETTEKFKDMFQIKPSNYTLPKTNEIDKLKKEVEGWGNDIGNIQGMILSLTEQIDRLQNAVENKTCGQMVKEIKQSVMSSVSKNTISPREPDYSIIAQCEEIFNRYMDRWEEQVLRKDLAKVRIGSCENTLVVQELISKLDEKLKYKDKLLKKKEMLQELKRMKFYK</sequence>
<comment type="caution">
    <text evidence="1">The sequence shown here is derived from an EMBL/GenBank/DDBJ whole genome shotgun (WGS) entry which is preliminary data.</text>
</comment>